<reference evidence="2 3" key="1">
    <citation type="submission" date="2023-11" db="EMBL/GenBank/DDBJ databases">
        <title>Genome sequence of Microbacterium rhizosphaerae KACC 19337.</title>
        <authorList>
            <person name="Choi H."/>
            <person name="Kim S."/>
            <person name="Kim Y."/>
            <person name="Kwon S.-W."/>
            <person name="Heo J."/>
        </authorList>
    </citation>
    <scope>NUCLEOTIDE SEQUENCE [LARGE SCALE GENOMIC DNA]</scope>
    <source>
        <strain evidence="2 3">KACC 19337</strain>
    </source>
</reference>
<evidence type="ECO:0000313" key="2">
    <source>
        <dbReference type="EMBL" id="WPR89062.1"/>
    </source>
</evidence>
<gene>
    <name evidence="2" type="ORF">SM116_15045</name>
</gene>
<protein>
    <submittedName>
        <fullName evidence="2">Uncharacterized protein</fullName>
    </submittedName>
</protein>
<organism evidence="2 3">
    <name type="scientific">Microbacterium rhizosphaerae</name>
    <dbReference type="NCBI Taxonomy" id="1678237"/>
    <lineage>
        <taxon>Bacteria</taxon>
        <taxon>Bacillati</taxon>
        <taxon>Actinomycetota</taxon>
        <taxon>Actinomycetes</taxon>
        <taxon>Micrococcales</taxon>
        <taxon>Microbacteriaceae</taxon>
        <taxon>Microbacterium</taxon>
    </lineage>
</organism>
<dbReference type="RefSeq" id="WP_320941779.1">
    <property type="nucleotide sequence ID" value="NZ_BAABEU010000001.1"/>
</dbReference>
<evidence type="ECO:0000256" key="1">
    <source>
        <dbReference type="SAM" id="MobiDB-lite"/>
    </source>
</evidence>
<feature type="region of interest" description="Disordered" evidence="1">
    <location>
        <begin position="1"/>
        <end position="22"/>
    </location>
</feature>
<name>A0ABZ0SP80_9MICO</name>
<evidence type="ECO:0000313" key="3">
    <source>
        <dbReference type="Proteomes" id="UP001323798"/>
    </source>
</evidence>
<dbReference type="EMBL" id="CP139368">
    <property type="protein sequence ID" value="WPR89062.1"/>
    <property type="molecule type" value="Genomic_DNA"/>
</dbReference>
<keyword evidence="3" id="KW-1185">Reference proteome</keyword>
<dbReference type="Proteomes" id="UP001323798">
    <property type="component" value="Chromosome"/>
</dbReference>
<proteinExistence type="predicted"/>
<sequence>MTVQEIHSPAVFSRHVNAGTPERTRTPLLSWRWSPRGLEHRGRRVGREEERAYRDLQAAAAVADWR</sequence>
<accession>A0ABZ0SP80</accession>